<accession>A0ABM0SL60</accession>
<proteinExistence type="predicted"/>
<dbReference type="InterPro" id="IPR016197">
    <property type="entry name" value="Chromo-like_dom_sf"/>
</dbReference>
<dbReference type="RefSeq" id="XP_010412816.1">
    <property type="nucleotide sequence ID" value="XM_010414514.1"/>
</dbReference>
<dbReference type="PANTHER" id="PTHR46148">
    <property type="entry name" value="CHROMO DOMAIN-CONTAINING PROTEIN"/>
    <property type="match status" value="1"/>
</dbReference>
<dbReference type="InterPro" id="IPR000953">
    <property type="entry name" value="Chromo/chromo_shadow_dom"/>
</dbReference>
<reference evidence="2" key="1">
    <citation type="journal article" date="2014" name="Nat. Commun.">
        <title>The emerging biofuel crop Camelina sativa retains a highly undifferentiated hexaploid genome structure.</title>
        <authorList>
            <person name="Kagale S."/>
            <person name="Koh C."/>
            <person name="Nixon J."/>
            <person name="Bollina V."/>
            <person name="Clarke W.E."/>
            <person name="Tuteja R."/>
            <person name="Spillane C."/>
            <person name="Robinson S.J."/>
            <person name="Links M.G."/>
            <person name="Clarke C."/>
            <person name="Higgins E.E."/>
            <person name="Huebert T."/>
            <person name="Sharpe A.G."/>
            <person name="Parkin I.A."/>
        </authorList>
    </citation>
    <scope>NUCLEOTIDE SEQUENCE [LARGE SCALE GENOMIC DNA]</scope>
    <source>
        <strain evidence="2">cv. DH55</strain>
    </source>
</reference>
<dbReference type="Proteomes" id="UP000694864">
    <property type="component" value="Chromosome 6"/>
</dbReference>
<dbReference type="GeneID" id="104699179"/>
<sequence length="202" mass="23538">MELAQFRMQKEANKHRRNVELKVGDWVYLKLRPYRQSSLVQRRNEKLAQRYFGLYQIVEKIGRVAYKLELPAHSNVHPVFHVSQLKLTVPSSCTPQALPPILNHNLEWATEPEALLDVRRATNGSNAEVLVQWKGLPALESTWETLTNLMQQFPDFDLEDKVALLRGSIDRLRIPIAFMKKKLRTKGRRARQWEKKMEVNGG</sequence>
<protein>
    <submittedName>
        <fullName evidence="3">Uncharacterized protein LOC104699179</fullName>
    </submittedName>
</protein>
<dbReference type="PANTHER" id="PTHR46148:SF52">
    <property type="entry name" value="OS04G0603800 PROTEIN"/>
    <property type="match status" value="1"/>
</dbReference>
<dbReference type="PROSITE" id="PS50013">
    <property type="entry name" value="CHROMO_2"/>
    <property type="match status" value="1"/>
</dbReference>
<dbReference type="Gene3D" id="2.40.50.40">
    <property type="match status" value="1"/>
</dbReference>
<evidence type="ECO:0000259" key="1">
    <source>
        <dbReference type="PROSITE" id="PS50013"/>
    </source>
</evidence>
<dbReference type="Pfam" id="PF24626">
    <property type="entry name" value="SH3_Tf2-1"/>
    <property type="match status" value="1"/>
</dbReference>
<feature type="domain" description="Chromo" evidence="1">
    <location>
        <begin position="110"/>
        <end position="149"/>
    </location>
</feature>
<dbReference type="Pfam" id="PF00385">
    <property type="entry name" value="Chromo"/>
    <property type="match status" value="1"/>
</dbReference>
<organism evidence="2 3">
    <name type="scientific">Camelina sativa</name>
    <name type="common">False flax</name>
    <name type="synonym">Myagrum sativum</name>
    <dbReference type="NCBI Taxonomy" id="90675"/>
    <lineage>
        <taxon>Eukaryota</taxon>
        <taxon>Viridiplantae</taxon>
        <taxon>Streptophyta</taxon>
        <taxon>Embryophyta</taxon>
        <taxon>Tracheophyta</taxon>
        <taxon>Spermatophyta</taxon>
        <taxon>Magnoliopsida</taxon>
        <taxon>eudicotyledons</taxon>
        <taxon>Gunneridae</taxon>
        <taxon>Pentapetalae</taxon>
        <taxon>rosids</taxon>
        <taxon>malvids</taxon>
        <taxon>Brassicales</taxon>
        <taxon>Brassicaceae</taxon>
        <taxon>Camelineae</taxon>
        <taxon>Camelina</taxon>
    </lineage>
</organism>
<dbReference type="InterPro" id="IPR023780">
    <property type="entry name" value="Chromo_domain"/>
</dbReference>
<dbReference type="SMART" id="SM00298">
    <property type="entry name" value="CHROMO"/>
    <property type="match status" value="1"/>
</dbReference>
<name>A0ABM0SL60_CAMSA</name>
<reference evidence="3" key="2">
    <citation type="submission" date="2025-08" db="UniProtKB">
        <authorList>
            <consortium name="RefSeq"/>
        </authorList>
    </citation>
    <scope>IDENTIFICATION</scope>
    <source>
        <tissue evidence="3">Leaf</tissue>
    </source>
</reference>
<dbReference type="InterPro" id="IPR056924">
    <property type="entry name" value="SH3_Tf2-1"/>
</dbReference>
<dbReference type="SUPFAM" id="SSF54160">
    <property type="entry name" value="Chromo domain-like"/>
    <property type="match status" value="1"/>
</dbReference>
<evidence type="ECO:0000313" key="3">
    <source>
        <dbReference type="RefSeq" id="XP_010412816.1"/>
    </source>
</evidence>
<keyword evidence="2" id="KW-1185">Reference proteome</keyword>
<gene>
    <name evidence="3" type="primary">LOC104699179</name>
</gene>
<evidence type="ECO:0000313" key="2">
    <source>
        <dbReference type="Proteomes" id="UP000694864"/>
    </source>
</evidence>